<feature type="binding site" evidence="5">
    <location>
        <position position="101"/>
    </location>
    <ligand>
        <name>substrate</name>
    </ligand>
</feature>
<evidence type="ECO:0000256" key="4">
    <source>
        <dbReference type="PIRSR" id="PIRSR001220-1"/>
    </source>
</evidence>
<dbReference type="PATRIC" id="fig|129140.3.peg.5746"/>
<dbReference type="PIRSF" id="PIRSF500176">
    <property type="entry name" value="L_ASNase"/>
    <property type="match status" value="1"/>
</dbReference>
<evidence type="ECO:0000256" key="3">
    <source>
        <dbReference type="ARBA" id="ARBA00022801"/>
    </source>
</evidence>
<organism evidence="11 12">
    <name type="scientific">Pseudomonas syringae pv. tagetis</name>
    <dbReference type="NCBI Taxonomy" id="129140"/>
    <lineage>
        <taxon>Bacteria</taxon>
        <taxon>Pseudomonadati</taxon>
        <taxon>Pseudomonadota</taxon>
        <taxon>Gammaproteobacteria</taxon>
        <taxon>Pseudomonadales</taxon>
        <taxon>Pseudomonadaceae</taxon>
        <taxon>Pseudomonas</taxon>
    </lineage>
</organism>
<comment type="similarity">
    <text evidence="1">Belongs to the asparaginase 1 family.</text>
</comment>
<dbReference type="GO" id="GO:0004067">
    <property type="term" value="F:asparaginase activity"/>
    <property type="evidence" value="ECO:0007669"/>
    <property type="project" value="UniProtKB-UniRule"/>
</dbReference>
<feature type="active site" evidence="6">
    <location>
        <position position="55"/>
    </location>
</feature>
<dbReference type="PROSITE" id="PS00917">
    <property type="entry name" value="ASN_GLN_ASE_2"/>
    <property type="match status" value="1"/>
</dbReference>
<dbReference type="Proteomes" id="UP000050474">
    <property type="component" value="Unassembled WGS sequence"/>
</dbReference>
<evidence type="ECO:0000256" key="7">
    <source>
        <dbReference type="PROSITE-ProRule" id="PRU10100"/>
    </source>
</evidence>
<dbReference type="Gene3D" id="3.40.50.40">
    <property type="match status" value="1"/>
</dbReference>
<dbReference type="InterPro" id="IPR037152">
    <property type="entry name" value="L-asparaginase_N_sf"/>
</dbReference>
<dbReference type="CDD" id="cd08963">
    <property type="entry name" value="L-asparaginase_I"/>
    <property type="match status" value="1"/>
</dbReference>
<dbReference type="FunFam" id="3.40.50.40:FF:000001">
    <property type="entry name" value="L-asparaginase 1"/>
    <property type="match status" value="1"/>
</dbReference>
<feature type="domain" description="L-asparaginase N-terminal" evidence="9">
    <location>
        <begin position="46"/>
        <end position="217"/>
    </location>
</feature>
<dbReference type="InterPro" id="IPR006034">
    <property type="entry name" value="Asparaginase/glutaminase-like"/>
</dbReference>
<feature type="compositionally biased region" description="Polar residues" evidence="8">
    <location>
        <begin position="1"/>
        <end position="18"/>
    </location>
</feature>
<dbReference type="PROSITE" id="PS51732">
    <property type="entry name" value="ASN_GLN_ASE_3"/>
    <property type="match status" value="1"/>
</dbReference>
<dbReference type="InterPro" id="IPR027474">
    <property type="entry name" value="L-asparaginase_N"/>
</dbReference>
<feature type="region of interest" description="Disordered" evidence="8">
    <location>
        <begin position="1"/>
        <end position="27"/>
    </location>
</feature>
<feature type="binding site" evidence="5">
    <location>
        <begin position="134"/>
        <end position="135"/>
    </location>
    <ligand>
        <name>substrate</name>
    </ligand>
</feature>
<gene>
    <name evidence="11" type="ORF">ALO44_05639</name>
</gene>
<dbReference type="PROSITE" id="PS00144">
    <property type="entry name" value="ASN_GLN_ASE_1"/>
    <property type="match status" value="1"/>
</dbReference>
<evidence type="ECO:0000256" key="6">
    <source>
        <dbReference type="PROSITE-ProRule" id="PRU10099"/>
    </source>
</evidence>
<dbReference type="STRING" id="129140.ALO44_05639"/>
<dbReference type="InterPro" id="IPR036152">
    <property type="entry name" value="Asp/glu_Ase-like_sf"/>
</dbReference>
<feature type="active site" description="O-isoaspartyl threonine intermediate" evidence="4">
    <location>
        <position position="55"/>
    </location>
</feature>
<dbReference type="Gene3D" id="3.40.50.1170">
    <property type="entry name" value="L-asparaginase, N-terminal domain"/>
    <property type="match status" value="1"/>
</dbReference>
<dbReference type="SUPFAM" id="SSF53774">
    <property type="entry name" value="Glutaminase/Asparaginase"/>
    <property type="match status" value="1"/>
</dbReference>
<evidence type="ECO:0000256" key="8">
    <source>
        <dbReference type="SAM" id="MobiDB-lite"/>
    </source>
</evidence>
<dbReference type="PIRSF" id="PIRSF001220">
    <property type="entry name" value="L-ASNase_gatD"/>
    <property type="match status" value="1"/>
</dbReference>
<accession>A0A0N8T2L9</accession>
<feature type="active site" evidence="7">
    <location>
        <position position="134"/>
    </location>
</feature>
<dbReference type="PRINTS" id="PR00139">
    <property type="entry name" value="ASNGLNASE"/>
</dbReference>
<proteinExistence type="inferred from homology"/>
<dbReference type="PANTHER" id="PTHR11707:SF28">
    <property type="entry name" value="60 KDA LYSOPHOSPHOLIPASE"/>
    <property type="match status" value="1"/>
</dbReference>
<dbReference type="InterPro" id="IPR020827">
    <property type="entry name" value="Asparaginase/glutaminase_AS1"/>
</dbReference>
<evidence type="ECO:0000313" key="12">
    <source>
        <dbReference type="Proteomes" id="UP000050474"/>
    </source>
</evidence>
<evidence type="ECO:0000259" key="10">
    <source>
        <dbReference type="Pfam" id="PF17763"/>
    </source>
</evidence>
<evidence type="ECO:0000256" key="1">
    <source>
        <dbReference type="ARBA" id="ARBA00010518"/>
    </source>
</evidence>
<dbReference type="SMART" id="SM00870">
    <property type="entry name" value="Asparaginase"/>
    <property type="match status" value="1"/>
</dbReference>
<sequence>MASQSDPSVDTGCRSGSQTRTRRTITTATLRRRRAMTHDAQQPAQRVMVLYTGGTIGMQASANGLAPASGFEARMAGQLAEHPELLVPEWHFREMSPLIDSANMTPSYWLRLRDAVIEAVEVDGCDAVLVLHGTDTLAYSAAAMRFQLLGFSAPVLFTGSMLPAGVQDSDAWENVNGALLALGSGLVSGVQLYFHGQLMTPVRCAKIRSFGRQPFAPLQRSRGGHAVVSLPDALDYRQARTLAEVAVLPLFPGIGAAQLDGLINSGIQGLVIECFGNGTGPSDDPQFLASLENARALGICVVAITQCHEGGVELDVYEAGSRLRAAGVLSGGGMTREAALGKLHALLGAGLTNEEVRRLVELDLCGELR</sequence>
<protein>
    <recommendedName>
        <fullName evidence="2">asparaginase</fullName>
        <ecNumber evidence="2">3.5.1.1</ecNumber>
    </recommendedName>
</protein>
<dbReference type="InterPro" id="IPR040919">
    <property type="entry name" value="Asparaginase_C"/>
</dbReference>
<dbReference type="PANTHER" id="PTHR11707">
    <property type="entry name" value="L-ASPARAGINASE"/>
    <property type="match status" value="1"/>
</dbReference>
<evidence type="ECO:0000259" key="9">
    <source>
        <dbReference type="Pfam" id="PF00710"/>
    </source>
</evidence>
<dbReference type="Pfam" id="PF17763">
    <property type="entry name" value="Asparaginase_C"/>
    <property type="match status" value="1"/>
</dbReference>
<keyword evidence="3" id="KW-0378">Hydrolase</keyword>
<dbReference type="InterPro" id="IPR027473">
    <property type="entry name" value="L-asparaginase_C"/>
</dbReference>
<comment type="caution">
    <text evidence="11">The sequence shown here is derived from an EMBL/GenBank/DDBJ whole genome shotgun (WGS) entry which is preliminary data.</text>
</comment>
<reference evidence="11 12" key="1">
    <citation type="submission" date="2015-09" db="EMBL/GenBank/DDBJ databases">
        <title>Genome announcement of multiple Pseudomonas syringae strains.</title>
        <authorList>
            <person name="Thakur S."/>
            <person name="Wang P.W."/>
            <person name="Gong Y."/>
            <person name="Weir B.S."/>
            <person name="Guttman D.S."/>
        </authorList>
    </citation>
    <scope>NUCLEOTIDE SEQUENCE [LARGE SCALE GENOMIC DNA]</scope>
    <source>
        <strain evidence="11 12">ICMP4091</strain>
    </source>
</reference>
<evidence type="ECO:0000313" key="11">
    <source>
        <dbReference type="EMBL" id="KPY83160.1"/>
    </source>
</evidence>
<dbReference type="EC" id="3.5.1.1" evidence="2"/>
<dbReference type="SFLD" id="SFLDS00057">
    <property type="entry name" value="Glutaminase/Asparaginase"/>
    <property type="match status" value="1"/>
</dbReference>
<feature type="domain" description="Asparaginase/glutaminase C-terminal" evidence="10">
    <location>
        <begin position="245"/>
        <end position="359"/>
    </location>
</feature>
<dbReference type="Pfam" id="PF00710">
    <property type="entry name" value="Asparaginase"/>
    <property type="match status" value="1"/>
</dbReference>
<name>A0A0N8T2L9_9PSED</name>
<dbReference type="EMBL" id="LJRM01000152">
    <property type="protein sequence ID" value="KPY83160.1"/>
    <property type="molecule type" value="Genomic_DNA"/>
</dbReference>
<dbReference type="InterPro" id="IPR041725">
    <property type="entry name" value="L-asparaginase_I"/>
</dbReference>
<evidence type="ECO:0000256" key="5">
    <source>
        <dbReference type="PIRSR" id="PIRSR001220-2"/>
    </source>
</evidence>
<evidence type="ECO:0000256" key="2">
    <source>
        <dbReference type="ARBA" id="ARBA00012920"/>
    </source>
</evidence>
<dbReference type="InterPro" id="IPR027475">
    <property type="entry name" value="Asparaginase/glutaminase_AS2"/>
</dbReference>
<dbReference type="GO" id="GO:0005829">
    <property type="term" value="C:cytosol"/>
    <property type="evidence" value="ECO:0007669"/>
    <property type="project" value="TreeGrafter"/>
</dbReference>
<dbReference type="AlphaFoldDB" id="A0A0N8T2L9"/>
<dbReference type="GO" id="GO:0009066">
    <property type="term" value="P:aspartate family amino acid metabolic process"/>
    <property type="evidence" value="ECO:0007669"/>
    <property type="project" value="UniProtKB-ARBA"/>
</dbReference>